<protein>
    <recommendedName>
        <fullName evidence="1">Heterokaryon incompatibility domain-containing protein</fullName>
    </recommendedName>
</protein>
<reference evidence="3" key="2">
    <citation type="submission" date="2015-01" db="EMBL/GenBank/DDBJ databases">
        <title>Evolutionary Origins and Diversification of the Mycorrhizal Mutualists.</title>
        <authorList>
            <consortium name="DOE Joint Genome Institute"/>
            <consortium name="Mycorrhizal Genomics Consortium"/>
            <person name="Kohler A."/>
            <person name="Kuo A."/>
            <person name="Nagy L.G."/>
            <person name="Floudas D."/>
            <person name="Copeland A."/>
            <person name="Barry K.W."/>
            <person name="Cichocki N."/>
            <person name="Veneault-Fourrey C."/>
            <person name="LaButti K."/>
            <person name="Lindquist E.A."/>
            <person name="Lipzen A."/>
            <person name="Lundell T."/>
            <person name="Morin E."/>
            <person name="Murat C."/>
            <person name="Riley R."/>
            <person name="Ohm R."/>
            <person name="Sun H."/>
            <person name="Tunlid A."/>
            <person name="Henrissat B."/>
            <person name="Grigoriev I.V."/>
            <person name="Hibbett D.S."/>
            <person name="Martin F."/>
        </authorList>
    </citation>
    <scope>NUCLEOTIDE SEQUENCE [LARGE SCALE GENOMIC DNA]</scope>
    <source>
        <strain evidence="3">Zn</strain>
    </source>
</reference>
<dbReference type="HOGENOM" id="CLU_004184_6_2_1"/>
<accession>A0A0C3E3L2</accession>
<proteinExistence type="predicted"/>
<dbReference type="Pfam" id="PF06985">
    <property type="entry name" value="HET"/>
    <property type="match status" value="1"/>
</dbReference>
<name>A0A0C3E3L2_OIDMZ</name>
<dbReference type="InterPro" id="IPR052895">
    <property type="entry name" value="HetReg/Transcr_Mod"/>
</dbReference>
<dbReference type="STRING" id="913774.A0A0C3E3L2"/>
<dbReference type="Proteomes" id="UP000054321">
    <property type="component" value="Unassembled WGS sequence"/>
</dbReference>
<keyword evidence="3" id="KW-1185">Reference proteome</keyword>
<sequence length="191" mass="21867">MLSLLQTYISQTLERQLPDVNSLNLDGLPPYQYTPFSDQYSIRLLEIIATSSPQIQCRLKTFALHDAPDYDALSYTWGDPRPPLFQSIGSSHYQKKHLVRCNDRAIYVSTNLHDALQRLRHAQHNSSLQGPALQKYIWIDALCIDQQDLPERSTQVALMEEIYRGAQIVVTWLGNADPYTKPALRLITRLA</sequence>
<dbReference type="InParanoid" id="A0A0C3E3L2"/>
<dbReference type="OrthoDB" id="3548654at2759"/>
<dbReference type="PANTHER" id="PTHR24148">
    <property type="entry name" value="ANKYRIN REPEAT DOMAIN-CONTAINING PROTEIN 39 HOMOLOG-RELATED"/>
    <property type="match status" value="1"/>
</dbReference>
<dbReference type="EMBL" id="KN832870">
    <property type="protein sequence ID" value="KIN08958.1"/>
    <property type="molecule type" value="Genomic_DNA"/>
</dbReference>
<reference evidence="2 3" key="1">
    <citation type="submission" date="2014-04" db="EMBL/GenBank/DDBJ databases">
        <authorList>
            <consortium name="DOE Joint Genome Institute"/>
            <person name="Kuo A."/>
            <person name="Martino E."/>
            <person name="Perotto S."/>
            <person name="Kohler A."/>
            <person name="Nagy L.G."/>
            <person name="Floudas D."/>
            <person name="Copeland A."/>
            <person name="Barry K.W."/>
            <person name="Cichocki N."/>
            <person name="Veneault-Fourrey C."/>
            <person name="LaButti K."/>
            <person name="Lindquist E.A."/>
            <person name="Lipzen A."/>
            <person name="Lundell T."/>
            <person name="Morin E."/>
            <person name="Murat C."/>
            <person name="Sun H."/>
            <person name="Tunlid A."/>
            <person name="Henrissat B."/>
            <person name="Grigoriev I.V."/>
            <person name="Hibbett D.S."/>
            <person name="Martin F."/>
            <person name="Nordberg H.P."/>
            <person name="Cantor M.N."/>
            <person name="Hua S.X."/>
        </authorList>
    </citation>
    <scope>NUCLEOTIDE SEQUENCE [LARGE SCALE GENOMIC DNA]</scope>
    <source>
        <strain evidence="2 3">Zn</strain>
    </source>
</reference>
<dbReference type="AlphaFoldDB" id="A0A0C3E3L2"/>
<evidence type="ECO:0000313" key="2">
    <source>
        <dbReference type="EMBL" id="KIN08958.1"/>
    </source>
</evidence>
<organism evidence="2 3">
    <name type="scientific">Oidiodendron maius (strain Zn)</name>
    <dbReference type="NCBI Taxonomy" id="913774"/>
    <lineage>
        <taxon>Eukaryota</taxon>
        <taxon>Fungi</taxon>
        <taxon>Dikarya</taxon>
        <taxon>Ascomycota</taxon>
        <taxon>Pezizomycotina</taxon>
        <taxon>Leotiomycetes</taxon>
        <taxon>Leotiomycetes incertae sedis</taxon>
        <taxon>Myxotrichaceae</taxon>
        <taxon>Oidiodendron</taxon>
    </lineage>
</organism>
<dbReference type="PANTHER" id="PTHR24148:SF64">
    <property type="entry name" value="HETEROKARYON INCOMPATIBILITY DOMAIN-CONTAINING PROTEIN"/>
    <property type="match status" value="1"/>
</dbReference>
<evidence type="ECO:0000259" key="1">
    <source>
        <dbReference type="Pfam" id="PF06985"/>
    </source>
</evidence>
<feature type="domain" description="Heterokaryon incompatibility" evidence="1">
    <location>
        <begin position="70"/>
        <end position="188"/>
    </location>
</feature>
<feature type="non-terminal residue" evidence="2">
    <location>
        <position position="191"/>
    </location>
</feature>
<evidence type="ECO:0000313" key="3">
    <source>
        <dbReference type="Proteomes" id="UP000054321"/>
    </source>
</evidence>
<gene>
    <name evidence="2" type="ORF">OIDMADRAFT_153578</name>
</gene>
<dbReference type="InterPro" id="IPR010730">
    <property type="entry name" value="HET"/>
</dbReference>